<reference evidence="4 5" key="1">
    <citation type="submission" date="2016-11" db="EMBL/GenBank/DDBJ databases">
        <title>Identification of Bacillus cereus isolated from egg-white.</title>
        <authorList>
            <person name="Soni A."/>
            <person name="Oey I."/>
            <person name="Silcock P."/>
            <person name="Bremer P."/>
        </authorList>
    </citation>
    <scope>NUCLEOTIDE SEQUENCE [LARGE SCALE GENOMIC DNA]</scope>
    <source>
        <strain evidence="4 5">NZAS03</strain>
    </source>
</reference>
<evidence type="ECO:0000259" key="3">
    <source>
        <dbReference type="Pfam" id="PF00144"/>
    </source>
</evidence>
<dbReference type="Proteomes" id="UP000186535">
    <property type="component" value="Unassembled WGS sequence"/>
</dbReference>
<dbReference type="InterPro" id="IPR012338">
    <property type="entry name" value="Beta-lactam/transpept-like"/>
</dbReference>
<protein>
    <submittedName>
        <fullName evidence="4">Penicillin-binding protein</fullName>
    </submittedName>
</protein>
<dbReference type="SUPFAM" id="SSF56601">
    <property type="entry name" value="beta-lactamase/transpeptidase-like"/>
    <property type="match status" value="1"/>
</dbReference>
<dbReference type="AlphaFoldDB" id="A0A1C4EMD1"/>
<dbReference type="EMBL" id="MPON01000001">
    <property type="protein sequence ID" value="OKA41837.1"/>
    <property type="molecule type" value="Genomic_DNA"/>
</dbReference>
<dbReference type="GO" id="GO:0016020">
    <property type="term" value="C:membrane"/>
    <property type="evidence" value="ECO:0007669"/>
    <property type="project" value="UniProtKB-SubCell"/>
</dbReference>
<name>A0A1C4EMD1_BACCE</name>
<gene>
    <name evidence="4" type="ORF">BJR07_07970</name>
</gene>
<keyword evidence="2" id="KW-0472">Membrane</keyword>
<evidence type="ECO:0000313" key="4">
    <source>
        <dbReference type="EMBL" id="OKA41837.1"/>
    </source>
</evidence>
<sequence length="379" mass="43079">MIKKIMTMASLSAVVCGGVYYFLYNPNIKESTVLTTKVNPTIESEVQENIEEKEEQQIDYASISQKLDQYLIGKQFNGTVLVTDKEHVILNKGYGYADVQNKIENTPQTKYRIGSITKTVVATSILQLQEQGKLNIQDNVNKYIPSFPVDKNITLYHLLTHTSGLPESGKGKVNAASRINLVNWIGSQKLEFPPGTGWRYTDYNYMVLAYIIESISKKTLGDYIKENIFTKAEMHESGMGNMAQGDQHFAKGYVKKENVLEPAQKLLMEWLYGCGEMYTTVGDMKKLDEAIINGKLLSEQSIQAMFSPSTERKYAFSFYIYPDYFHNHGVLSGWNTFNNFNKEKGTFVILFSNVKNSIDDDFNNDFRKMVSDLSRVNGQ</sequence>
<feature type="domain" description="Beta-lactamase-related" evidence="3">
    <location>
        <begin position="72"/>
        <end position="364"/>
    </location>
</feature>
<dbReference type="Gene3D" id="3.40.710.10">
    <property type="entry name" value="DD-peptidase/beta-lactamase superfamily"/>
    <property type="match status" value="1"/>
</dbReference>
<comment type="caution">
    <text evidence="4">The sequence shown here is derived from an EMBL/GenBank/DDBJ whole genome shotgun (WGS) entry which is preliminary data.</text>
</comment>
<organism evidence="4 5">
    <name type="scientific">Bacillus cereus</name>
    <dbReference type="NCBI Taxonomy" id="1396"/>
    <lineage>
        <taxon>Bacteria</taxon>
        <taxon>Bacillati</taxon>
        <taxon>Bacillota</taxon>
        <taxon>Bacilli</taxon>
        <taxon>Bacillales</taxon>
        <taxon>Bacillaceae</taxon>
        <taxon>Bacillus</taxon>
        <taxon>Bacillus cereus group</taxon>
    </lineage>
</organism>
<dbReference type="InterPro" id="IPR050491">
    <property type="entry name" value="AmpC-like"/>
</dbReference>
<accession>A0A1C4EMD1</accession>
<evidence type="ECO:0000256" key="2">
    <source>
        <dbReference type="ARBA" id="ARBA00023136"/>
    </source>
</evidence>
<comment type="subcellular location">
    <subcellularLocation>
        <location evidence="1">Membrane</location>
    </subcellularLocation>
</comment>
<dbReference type="Pfam" id="PF00144">
    <property type="entry name" value="Beta-lactamase"/>
    <property type="match status" value="1"/>
</dbReference>
<dbReference type="PANTHER" id="PTHR46825:SF11">
    <property type="entry name" value="PENICILLIN-BINDING PROTEIN 4"/>
    <property type="match status" value="1"/>
</dbReference>
<evidence type="ECO:0000313" key="5">
    <source>
        <dbReference type="Proteomes" id="UP000186535"/>
    </source>
</evidence>
<evidence type="ECO:0000256" key="1">
    <source>
        <dbReference type="ARBA" id="ARBA00004370"/>
    </source>
</evidence>
<dbReference type="PANTHER" id="PTHR46825">
    <property type="entry name" value="D-ALANYL-D-ALANINE-CARBOXYPEPTIDASE/ENDOPEPTIDASE AMPH"/>
    <property type="match status" value="1"/>
</dbReference>
<proteinExistence type="predicted"/>
<dbReference type="InterPro" id="IPR001466">
    <property type="entry name" value="Beta-lactam-related"/>
</dbReference>
<dbReference type="RefSeq" id="WP_073516349.1">
    <property type="nucleotide sequence ID" value="NZ_MPOM01000002.1"/>
</dbReference>